<reference evidence="2 3" key="1">
    <citation type="submission" date="2020-04" db="EMBL/GenBank/DDBJ databases">
        <authorList>
            <person name="Alioto T."/>
            <person name="Alioto T."/>
            <person name="Gomez Garrido J."/>
        </authorList>
    </citation>
    <scope>NUCLEOTIDE SEQUENCE [LARGE SCALE GENOMIC DNA]</scope>
</reference>
<name>A0A8S1CU45_9INSE</name>
<evidence type="ECO:0000259" key="1">
    <source>
        <dbReference type="Pfam" id="PF03067"/>
    </source>
</evidence>
<protein>
    <recommendedName>
        <fullName evidence="1">Chitin-binding type-4 domain-containing protein</fullName>
    </recommendedName>
</protein>
<dbReference type="InterPro" id="IPR004302">
    <property type="entry name" value="Cellulose/chitin-bd_N"/>
</dbReference>
<sequence length="204" mass="22605">MVAFASRVSGHGFCKSPPSRSSMWNYGYETPISYEYNQLWCGGYQLQNEVYEGKCGPCGDSFGDARPRANENTGKYGLGIVTGTYTQGQVLTATVDITANHGGWIQFAICKLNTTNQLETEECFVPLKLKDSNETKFMLSSTDNIDTTVQLQLPPHLVCQRCVLQWHYHTASRWGICDDGSVGNGCGPQETFRTCSDISIVQMK</sequence>
<comment type="caution">
    <text evidence="2">The sequence shown here is derived from an EMBL/GenBank/DDBJ whole genome shotgun (WGS) entry which is preliminary data.</text>
</comment>
<gene>
    <name evidence="2" type="ORF">CLODIP_2_CD01633</name>
</gene>
<evidence type="ECO:0000313" key="2">
    <source>
        <dbReference type="EMBL" id="CAB3371645.1"/>
    </source>
</evidence>
<organism evidence="2 3">
    <name type="scientific">Cloeon dipterum</name>
    <dbReference type="NCBI Taxonomy" id="197152"/>
    <lineage>
        <taxon>Eukaryota</taxon>
        <taxon>Metazoa</taxon>
        <taxon>Ecdysozoa</taxon>
        <taxon>Arthropoda</taxon>
        <taxon>Hexapoda</taxon>
        <taxon>Insecta</taxon>
        <taxon>Pterygota</taxon>
        <taxon>Palaeoptera</taxon>
        <taxon>Ephemeroptera</taxon>
        <taxon>Pisciforma</taxon>
        <taxon>Baetidae</taxon>
        <taxon>Cloeon</taxon>
    </lineage>
</organism>
<feature type="domain" description="Chitin-binding type-4" evidence="1">
    <location>
        <begin position="11"/>
        <end position="198"/>
    </location>
</feature>
<proteinExistence type="predicted"/>
<dbReference type="OrthoDB" id="64893at2759"/>
<dbReference type="EMBL" id="CADEPI010000063">
    <property type="protein sequence ID" value="CAB3371645.1"/>
    <property type="molecule type" value="Genomic_DNA"/>
</dbReference>
<keyword evidence="3" id="KW-1185">Reference proteome</keyword>
<accession>A0A8S1CU45</accession>
<dbReference type="Proteomes" id="UP000494165">
    <property type="component" value="Unassembled WGS sequence"/>
</dbReference>
<evidence type="ECO:0000313" key="3">
    <source>
        <dbReference type="Proteomes" id="UP000494165"/>
    </source>
</evidence>
<dbReference type="AlphaFoldDB" id="A0A8S1CU45"/>
<dbReference type="Pfam" id="PF03067">
    <property type="entry name" value="LPMO_10"/>
    <property type="match status" value="1"/>
</dbReference>